<feature type="repeat" description="ANK" evidence="3">
    <location>
        <begin position="459"/>
        <end position="491"/>
    </location>
</feature>
<dbReference type="InterPro" id="IPR036770">
    <property type="entry name" value="Ankyrin_rpt-contain_sf"/>
</dbReference>
<keyword evidence="4" id="KW-0479">Metal-binding</keyword>
<proteinExistence type="predicted"/>
<protein>
    <recommendedName>
        <fullName evidence="5">C2H2-type domain-containing protein</fullName>
    </recommendedName>
</protein>
<sequence>MGNETLECADCGKVFRAKHLFNKHRKAHDKRHKCTVCSRAFGLKTDLERHSNLHRFSQFIYKCHYPDCKFRGSRRKDHLSAHLKQHHTKNGKLSLGNAIPFEEHQRLIQHQQNVEFLECVRRGDKKIVERFLSENGSIQVAAQDSAGSTALHICSMKGHTSLIAMLLKLGIDINVLDRYQNTALPLAVTEKKYDVVRILLENGADVNAANEKGDTTLHYAAWIGDGAMAGLLIDYKVDHEARCWHSYSDLPKPWYDARNLIDSTPLHLAADKGHLAVVRLLLDCGASVDTLTASNYTPLHLAADKGHLAVVRLLLDCGASVDTLTASNHTPLHLAANKGHLAVVRLLLGGGASVDSLAVLNYTPLHLAALQGHSAVVGPLLGGGASVDSLTESSYTPLHLAADKGHSAVVGLLLSSGASVDSLTESSYTPLHLAARAGDLVTAKLLLAGGANVEPMTRSNGTPLHLAFEKGHIEVARLLLNNGSCVDPRNDYDQTPLHQAAKTQNPKCVELLLEADAQFDTKDCLGHTPLSYTIRKKAYWWDPKETHEDSTKLLLAARAKFSLDDWSYLSPEYKNMFAHYRPAEAEGSETSDPDIIPWIAEFDQKYADIVQRYSERGTGQ</sequence>
<dbReference type="InterPro" id="IPR002110">
    <property type="entry name" value="Ankyrin_rpt"/>
</dbReference>
<dbReference type="Pfam" id="PF00096">
    <property type="entry name" value="zf-C2H2"/>
    <property type="match status" value="1"/>
</dbReference>
<evidence type="ECO:0000313" key="6">
    <source>
        <dbReference type="EMBL" id="KAG4414362.1"/>
    </source>
</evidence>
<dbReference type="PROSITE" id="PS50157">
    <property type="entry name" value="ZINC_FINGER_C2H2_2"/>
    <property type="match status" value="2"/>
</dbReference>
<dbReference type="Pfam" id="PF12796">
    <property type="entry name" value="Ank_2"/>
    <property type="match status" value="4"/>
</dbReference>
<keyword evidence="7" id="KW-1185">Reference proteome</keyword>
<evidence type="ECO:0000256" key="1">
    <source>
        <dbReference type="ARBA" id="ARBA00022737"/>
    </source>
</evidence>
<evidence type="ECO:0000256" key="4">
    <source>
        <dbReference type="PROSITE-ProRule" id="PRU00042"/>
    </source>
</evidence>
<accession>A0A8H7T8C4</accession>
<dbReference type="InterPro" id="IPR013087">
    <property type="entry name" value="Znf_C2H2_type"/>
</dbReference>
<comment type="caution">
    <text evidence="6">The sequence shown here is derived from an EMBL/GenBank/DDBJ whole genome shotgun (WGS) entry which is preliminary data.</text>
</comment>
<dbReference type="Pfam" id="PF00023">
    <property type="entry name" value="Ank"/>
    <property type="match status" value="1"/>
</dbReference>
<dbReference type="SMART" id="SM00355">
    <property type="entry name" value="ZnF_C2H2"/>
    <property type="match status" value="3"/>
</dbReference>
<feature type="domain" description="C2H2-type" evidence="5">
    <location>
        <begin position="6"/>
        <end position="33"/>
    </location>
</feature>
<gene>
    <name evidence="6" type="ORF">IFR04_012499</name>
</gene>
<keyword evidence="4" id="KW-0862">Zinc</keyword>
<feature type="repeat" description="ANK" evidence="3">
    <location>
        <begin position="492"/>
        <end position="524"/>
    </location>
</feature>
<feature type="repeat" description="ANK" evidence="3">
    <location>
        <begin position="179"/>
        <end position="211"/>
    </location>
</feature>
<organism evidence="6 7">
    <name type="scientific">Cadophora malorum</name>
    <dbReference type="NCBI Taxonomy" id="108018"/>
    <lineage>
        <taxon>Eukaryota</taxon>
        <taxon>Fungi</taxon>
        <taxon>Dikarya</taxon>
        <taxon>Ascomycota</taxon>
        <taxon>Pezizomycotina</taxon>
        <taxon>Leotiomycetes</taxon>
        <taxon>Helotiales</taxon>
        <taxon>Ploettnerulaceae</taxon>
        <taxon>Cadophora</taxon>
    </lineage>
</organism>
<dbReference type="PANTHER" id="PTHR24188:SF29">
    <property type="entry name" value="GH09064P"/>
    <property type="match status" value="1"/>
</dbReference>
<evidence type="ECO:0000256" key="3">
    <source>
        <dbReference type="PROSITE-ProRule" id="PRU00023"/>
    </source>
</evidence>
<dbReference type="PROSITE" id="PS50297">
    <property type="entry name" value="ANK_REP_REGION"/>
    <property type="match status" value="10"/>
</dbReference>
<dbReference type="PROSITE" id="PS50088">
    <property type="entry name" value="ANK_REPEAT"/>
    <property type="match status" value="10"/>
</dbReference>
<feature type="repeat" description="ANK" evidence="3">
    <location>
        <begin position="393"/>
        <end position="425"/>
    </location>
</feature>
<dbReference type="Proteomes" id="UP000664132">
    <property type="component" value="Unassembled WGS sequence"/>
</dbReference>
<dbReference type="SMART" id="SM00248">
    <property type="entry name" value="ANK"/>
    <property type="match status" value="13"/>
</dbReference>
<feature type="repeat" description="ANK" evidence="3">
    <location>
        <begin position="146"/>
        <end position="178"/>
    </location>
</feature>
<evidence type="ECO:0000259" key="5">
    <source>
        <dbReference type="PROSITE" id="PS50157"/>
    </source>
</evidence>
<dbReference type="SUPFAM" id="SSF48403">
    <property type="entry name" value="Ankyrin repeat"/>
    <property type="match status" value="2"/>
</dbReference>
<keyword evidence="1" id="KW-0677">Repeat</keyword>
<feature type="repeat" description="ANK" evidence="3">
    <location>
        <begin position="294"/>
        <end position="326"/>
    </location>
</feature>
<feature type="repeat" description="ANK" evidence="3">
    <location>
        <begin position="426"/>
        <end position="458"/>
    </location>
</feature>
<name>A0A8H7T8C4_9HELO</name>
<feature type="repeat" description="ANK" evidence="3">
    <location>
        <begin position="327"/>
        <end position="359"/>
    </location>
</feature>
<dbReference type="EMBL" id="JAFJYH010000268">
    <property type="protein sequence ID" value="KAG4414362.1"/>
    <property type="molecule type" value="Genomic_DNA"/>
</dbReference>
<dbReference type="InterPro" id="IPR036236">
    <property type="entry name" value="Znf_C2H2_sf"/>
</dbReference>
<feature type="repeat" description="ANK" evidence="3">
    <location>
        <begin position="360"/>
        <end position="392"/>
    </location>
</feature>
<dbReference type="PROSITE" id="PS00028">
    <property type="entry name" value="ZINC_FINGER_C2H2_1"/>
    <property type="match status" value="2"/>
</dbReference>
<reference evidence="6" key="1">
    <citation type="submission" date="2021-02" db="EMBL/GenBank/DDBJ databases">
        <title>Genome sequence Cadophora malorum strain M34.</title>
        <authorList>
            <person name="Stefanovic E."/>
            <person name="Vu D."/>
            <person name="Scully C."/>
            <person name="Dijksterhuis J."/>
            <person name="Roader J."/>
            <person name="Houbraken J."/>
        </authorList>
    </citation>
    <scope>NUCLEOTIDE SEQUENCE</scope>
    <source>
        <strain evidence="6">M34</strain>
    </source>
</reference>
<dbReference type="AlphaFoldDB" id="A0A8H7T8C4"/>
<evidence type="ECO:0000313" key="7">
    <source>
        <dbReference type="Proteomes" id="UP000664132"/>
    </source>
</evidence>
<keyword evidence="4" id="KW-0863">Zinc-finger</keyword>
<dbReference type="SUPFAM" id="SSF57667">
    <property type="entry name" value="beta-beta-alpha zinc fingers"/>
    <property type="match status" value="1"/>
</dbReference>
<dbReference type="PANTHER" id="PTHR24188">
    <property type="entry name" value="ANKYRIN REPEAT PROTEIN"/>
    <property type="match status" value="1"/>
</dbReference>
<dbReference type="GO" id="GO:0008270">
    <property type="term" value="F:zinc ion binding"/>
    <property type="evidence" value="ECO:0007669"/>
    <property type="project" value="UniProtKB-KW"/>
</dbReference>
<dbReference type="OrthoDB" id="20872at2759"/>
<dbReference type="Gene3D" id="3.30.160.60">
    <property type="entry name" value="Classic Zinc Finger"/>
    <property type="match status" value="1"/>
</dbReference>
<keyword evidence="2 3" id="KW-0040">ANK repeat</keyword>
<dbReference type="PRINTS" id="PR01415">
    <property type="entry name" value="ANKYRIN"/>
</dbReference>
<dbReference type="Gene3D" id="1.25.40.20">
    <property type="entry name" value="Ankyrin repeat-containing domain"/>
    <property type="match status" value="4"/>
</dbReference>
<feature type="domain" description="C2H2-type" evidence="5">
    <location>
        <begin position="32"/>
        <end position="54"/>
    </location>
</feature>
<feature type="repeat" description="ANK" evidence="3">
    <location>
        <begin position="261"/>
        <end position="293"/>
    </location>
</feature>
<evidence type="ECO:0000256" key="2">
    <source>
        <dbReference type="ARBA" id="ARBA00023043"/>
    </source>
</evidence>